<dbReference type="AlphaFoldDB" id="A0A177AZK9"/>
<evidence type="ECO:0000313" key="2">
    <source>
        <dbReference type="EMBL" id="OAF67477.1"/>
    </source>
</evidence>
<dbReference type="EMBL" id="LWCA01000649">
    <property type="protein sequence ID" value="OAF67477.1"/>
    <property type="molecule type" value="Genomic_DNA"/>
</dbReference>
<gene>
    <name evidence="2" type="ORF">A3Q56_04781</name>
</gene>
<name>A0A177AZK9_9BILA</name>
<dbReference type="InterPro" id="IPR004875">
    <property type="entry name" value="DDE_SF_endonuclease_dom"/>
</dbReference>
<dbReference type="OrthoDB" id="10060191at2759"/>
<organism evidence="2 3">
    <name type="scientific">Intoshia linei</name>
    <dbReference type="NCBI Taxonomy" id="1819745"/>
    <lineage>
        <taxon>Eukaryota</taxon>
        <taxon>Metazoa</taxon>
        <taxon>Spiralia</taxon>
        <taxon>Lophotrochozoa</taxon>
        <taxon>Mesozoa</taxon>
        <taxon>Orthonectida</taxon>
        <taxon>Rhopaluridae</taxon>
        <taxon>Intoshia</taxon>
    </lineage>
</organism>
<comment type="caution">
    <text evidence="2">The sequence shown here is derived from an EMBL/GenBank/DDBJ whole genome shotgun (WGS) entry which is preliminary data.</text>
</comment>
<keyword evidence="3" id="KW-1185">Reference proteome</keyword>
<feature type="domain" description="DDE-1" evidence="1">
    <location>
        <begin position="1"/>
        <end position="112"/>
    </location>
</feature>
<reference evidence="2 3" key="1">
    <citation type="submission" date="2016-04" db="EMBL/GenBank/DDBJ databases">
        <title>The genome of Intoshia linei affirms orthonectids as highly simplified spiralians.</title>
        <authorList>
            <person name="Mikhailov K.V."/>
            <person name="Slusarev G.S."/>
            <person name="Nikitin M.A."/>
            <person name="Logacheva M.D."/>
            <person name="Penin A."/>
            <person name="Aleoshin V."/>
            <person name="Panchin Y.V."/>
        </authorList>
    </citation>
    <scope>NUCLEOTIDE SEQUENCE [LARGE SCALE GENOMIC DNA]</scope>
    <source>
        <strain evidence="2">Intl2013</strain>
        <tissue evidence="2">Whole animal</tissue>
    </source>
</reference>
<evidence type="ECO:0000259" key="1">
    <source>
        <dbReference type="Pfam" id="PF03184"/>
    </source>
</evidence>
<sequence>MTREVFKNWFLNDFVESVKNFSKKSNVPATALLVVDNAPSHIFYDPLESKDGLIKIVYLLPNTTSVLHLMDQHILYYMKSKYAKKLYYDMYTDNPMDTINTKKINIKEAIFILN</sequence>
<dbReference type="Proteomes" id="UP000078046">
    <property type="component" value="Unassembled WGS sequence"/>
</dbReference>
<accession>A0A177AZK9</accession>
<dbReference type="GO" id="GO:0003676">
    <property type="term" value="F:nucleic acid binding"/>
    <property type="evidence" value="ECO:0007669"/>
    <property type="project" value="InterPro"/>
</dbReference>
<dbReference type="Pfam" id="PF03184">
    <property type="entry name" value="DDE_1"/>
    <property type="match status" value="1"/>
</dbReference>
<proteinExistence type="predicted"/>
<evidence type="ECO:0000313" key="3">
    <source>
        <dbReference type="Proteomes" id="UP000078046"/>
    </source>
</evidence>
<protein>
    <recommendedName>
        <fullName evidence="1">DDE-1 domain-containing protein</fullName>
    </recommendedName>
</protein>
<feature type="non-terminal residue" evidence="2">
    <location>
        <position position="114"/>
    </location>
</feature>